<gene>
    <name evidence="3" type="ORF">ODALV1_LOCUS7600</name>
</gene>
<reference evidence="3 4" key="1">
    <citation type="submission" date="2024-08" db="EMBL/GenBank/DDBJ databases">
        <authorList>
            <person name="Cucini C."/>
            <person name="Frati F."/>
        </authorList>
    </citation>
    <scope>NUCLEOTIDE SEQUENCE [LARGE SCALE GENOMIC DNA]</scope>
</reference>
<evidence type="ECO:0000259" key="2">
    <source>
        <dbReference type="PROSITE" id="PS50222"/>
    </source>
</evidence>
<dbReference type="PROSITE" id="PS50222">
    <property type="entry name" value="EF_HAND_2"/>
    <property type="match status" value="1"/>
</dbReference>
<comment type="caution">
    <text evidence="3">The sequence shown here is derived from an EMBL/GenBank/DDBJ whole genome shotgun (WGS) entry which is preliminary data.</text>
</comment>
<dbReference type="PANTHER" id="PTHR13304:SF0">
    <property type="entry name" value="GLYCOSYLPHOSPHATIDYLINOSITOL ANCHOR ATTACHMENT 1 PROTEIN"/>
    <property type="match status" value="1"/>
</dbReference>
<feature type="domain" description="EF-hand" evidence="2">
    <location>
        <begin position="83"/>
        <end position="118"/>
    </location>
</feature>
<dbReference type="InterPro" id="IPR002048">
    <property type="entry name" value="EF_hand_dom"/>
</dbReference>
<feature type="transmembrane region" description="Helical" evidence="1">
    <location>
        <begin position="490"/>
        <end position="508"/>
    </location>
</feature>
<dbReference type="EMBL" id="CAXLJM020000024">
    <property type="protein sequence ID" value="CAL8090293.1"/>
    <property type="molecule type" value="Genomic_DNA"/>
</dbReference>
<name>A0ABP1Q899_9HEXA</name>
<keyword evidence="1" id="KW-1133">Transmembrane helix</keyword>
<accession>A0ABP1Q899</accession>
<protein>
    <recommendedName>
        <fullName evidence="2">EF-hand domain-containing protein</fullName>
    </recommendedName>
</protein>
<keyword evidence="1" id="KW-0812">Transmembrane</keyword>
<keyword evidence="1" id="KW-0472">Membrane</keyword>
<feature type="transmembrane region" description="Helical" evidence="1">
    <location>
        <begin position="542"/>
        <end position="566"/>
    </location>
</feature>
<feature type="transmembrane region" description="Helical" evidence="1">
    <location>
        <begin position="455"/>
        <end position="478"/>
    </location>
</feature>
<dbReference type="PANTHER" id="PTHR13304">
    <property type="entry name" value="GLYCOSYLPHOSPHATIDYLINOSITOL ANCHOR ATTACHMENT 1 PROTEIN"/>
    <property type="match status" value="1"/>
</dbReference>
<dbReference type="Proteomes" id="UP001642540">
    <property type="component" value="Unassembled WGS sequence"/>
</dbReference>
<feature type="transmembrane region" description="Helical" evidence="1">
    <location>
        <begin position="578"/>
        <end position="599"/>
    </location>
</feature>
<dbReference type="InterPro" id="IPR007246">
    <property type="entry name" value="Gaa1"/>
</dbReference>
<feature type="transmembrane region" description="Helical" evidence="1">
    <location>
        <begin position="36"/>
        <end position="55"/>
    </location>
</feature>
<sequence>MRASTEEGEYNDKMGILTNPNTDDTNRLVKLLQGKGGAFGLVCYLAGIVWLIFLANADYNLGTYFSENALLPGLVVENFDGAYYAEEFTKELFQLDTDYNGKIPPHEFEAFFHRLGLVETELQNYTITDLISKRKEDEGTGTNVFAVLRAKRAAGTESIVFNAPYFPKNKQISRRNLAGIGIMFALADYFRHQVYWAKDIVFLISEAHLGSLAWVKGHQEIMEDWSSSVFRFDNVHTKAGNIQASVNFIMEATDVCSLQSKFHGINGQLPNLDLVNLLNKFIVLDHEKRPDWPEADVKKLFSFMQMQSTGTPSGSHGFFLKYGIESVTLVGKTSKNCKARNPVSYSDIGRILEATFRSLNNLLERLHQSFFFYLKTTPNRFISIGLYFPPIALILFPIALKAATIWLSKQGLNTTRGLFTLMGLHAHAIFLRWVLNNLNWILLPFLTTAIPGAEIRTNVFASICGGLLLTILSFSIFLHWNVEKEIREAIYCFCLLELATGLYCLALFNPSLVVFIGVVVSPLVTFLFFWDMPEKQRYWAKALLLSIFVGVAYDWLGLDGLIYFVNKYYYESEVYGNFLFELGWIGGGVLILGVFIGGLI</sequence>
<evidence type="ECO:0000256" key="1">
    <source>
        <dbReference type="SAM" id="Phobius"/>
    </source>
</evidence>
<evidence type="ECO:0000313" key="3">
    <source>
        <dbReference type="EMBL" id="CAL8090293.1"/>
    </source>
</evidence>
<dbReference type="Pfam" id="PF04114">
    <property type="entry name" value="Gaa1"/>
    <property type="match status" value="1"/>
</dbReference>
<organism evidence="3 4">
    <name type="scientific">Orchesella dallaii</name>
    <dbReference type="NCBI Taxonomy" id="48710"/>
    <lineage>
        <taxon>Eukaryota</taxon>
        <taxon>Metazoa</taxon>
        <taxon>Ecdysozoa</taxon>
        <taxon>Arthropoda</taxon>
        <taxon>Hexapoda</taxon>
        <taxon>Collembola</taxon>
        <taxon>Entomobryomorpha</taxon>
        <taxon>Entomobryoidea</taxon>
        <taxon>Orchesellidae</taxon>
        <taxon>Orchesellinae</taxon>
        <taxon>Orchesella</taxon>
    </lineage>
</organism>
<feature type="transmembrane region" description="Helical" evidence="1">
    <location>
        <begin position="514"/>
        <end position="530"/>
    </location>
</feature>
<proteinExistence type="predicted"/>
<feature type="transmembrane region" description="Helical" evidence="1">
    <location>
        <begin position="384"/>
        <end position="406"/>
    </location>
</feature>
<keyword evidence="4" id="KW-1185">Reference proteome</keyword>
<evidence type="ECO:0000313" key="4">
    <source>
        <dbReference type="Proteomes" id="UP001642540"/>
    </source>
</evidence>